<dbReference type="KEGG" id="api:100571536"/>
<name>A0A8R2D5C1_ACYPI</name>
<dbReference type="Proteomes" id="UP000007819">
    <property type="component" value="Chromosome A1"/>
</dbReference>
<dbReference type="GeneID" id="100571536"/>
<dbReference type="AlphaFoldDB" id="A0A8R2D5C1"/>
<dbReference type="SUPFAM" id="SSF50978">
    <property type="entry name" value="WD40 repeat-like"/>
    <property type="match status" value="1"/>
</dbReference>
<keyword evidence="5 11" id="KW-0853">WD repeat</keyword>
<comment type="subcellular location">
    <subcellularLocation>
        <location evidence="2">Cytoplasm</location>
        <location evidence="2">Cytosol</location>
    </subcellularLocation>
    <subcellularLocation>
        <location evidence="1">Peroxisome matrix</location>
    </subcellularLocation>
</comment>
<dbReference type="InterPro" id="IPR001680">
    <property type="entry name" value="WD40_rpt"/>
</dbReference>
<reference evidence="13" key="1">
    <citation type="submission" date="2010-06" db="EMBL/GenBank/DDBJ databases">
        <authorList>
            <person name="Jiang H."/>
            <person name="Abraham K."/>
            <person name="Ali S."/>
            <person name="Alsbrooks S.L."/>
            <person name="Anim B.N."/>
            <person name="Anosike U.S."/>
            <person name="Attaway T."/>
            <person name="Bandaranaike D.P."/>
            <person name="Battles P.K."/>
            <person name="Bell S.N."/>
            <person name="Bell A.V."/>
            <person name="Beltran B."/>
            <person name="Bickham C."/>
            <person name="Bustamante Y."/>
            <person name="Caleb T."/>
            <person name="Canada A."/>
            <person name="Cardenas V."/>
            <person name="Carter K."/>
            <person name="Chacko J."/>
            <person name="Chandrabose M.N."/>
            <person name="Chavez D."/>
            <person name="Chavez A."/>
            <person name="Chen L."/>
            <person name="Chu H.-S."/>
            <person name="Claassen K.J."/>
            <person name="Cockrell R."/>
            <person name="Collins M."/>
            <person name="Cooper J.A."/>
            <person name="Cree A."/>
            <person name="Curry S.M."/>
            <person name="Da Y."/>
            <person name="Dao M.D."/>
            <person name="Das B."/>
            <person name="Davila M.-L."/>
            <person name="Davy-Carroll L."/>
            <person name="Denson S."/>
            <person name="Dinh H."/>
            <person name="Ebong V.E."/>
            <person name="Edwards J.R."/>
            <person name="Egan A."/>
            <person name="El-Daye J."/>
            <person name="Escobedo L."/>
            <person name="Fernandez S."/>
            <person name="Fernando P.R."/>
            <person name="Flagg N."/>
            <person name="Forbes L.D."/>
            <person name="Fowler R.G."/>
            <person name="Fu Q."/>
            <person name="Gabisi R.A."/>
            <person name="Ganer J."/>
            <person name="Garbino Pronczuk A."/>
            <person name="Garcia R.M."/>
            <person name="Garner T."/>
            <person name="Garrett T.E."/>
            <person name="Gonzalez D.A."/>
            <person name="Hamid H."/>
            <person name="Hawkins E.S."/>
            <person name="Hirani K."/>
            <person name="Hogues M.E."/>
            <person name="Hollins B."/>
            <person name="Hsiao C.-H."/>
            <person name="Jabil R."/>
            <person name="James M.L."/>
            <person name="Jhangiani S.N."/>
            <person name="Johnson B."/>
            <person name="Johnson Q."/>
            <person name="Joshi V."/>
            <person name="Kalu J.B."/>
            <person name="Kam C."/>
            <person name="Kashfia A."/>
            <person name="Keebler J."/>
            <person name="Kisamo H."/>
            <person name="Kovar C.L."/>
            <person name="Lago L.A."/>
            <person name="Lai C.-Y."/>
            <person name="Laidlaw J."/>
            <person name="Lara F."/>
            <person name="Le T.-K."/>
            <person name="Lee S.L."/>
            <person name="Legall F.H."/>
            <person name="Lemon S.J."/>
            <person name="Lewis L.R."/>
            <person name="Li B."/>
            <person name="Liu Y."/>
            <person name="Liu Y.-S."/>
            <person name="Lopez J."/>
            <person name="Lozado R.J."/>
            <person name="Lu J."/>
            <person name="Madu R.C."/>
            <person name="Maheshwari M."/>
            <person name="Maheshwari R."/>
            <person name="Malloy K."/>
            <person name="Martinez E."/>
            <person name="Mathew T."/>
            <person name="Mercado I.C."/>
            <person name="Mercado C."/>
            <person name="Meyer B."/>
            <person name="Montgomery K."/>
            <person name="Morgan M.B."/>
            <person name="Munidasa M."/>
            <person name="Nazareth L.V."/>
            <person name="Nelson J."/>
            <person name="Ng B.M."/>
            <person name="Nguyen N.B."/>
            <person name="Nguyen P.Q."/>
            <person name="Nguyen T."/>
            <person name="Obregon M."/>
            <person name="Okwuonu G.O."/>
            <person name="Onwere C.G."/>
            <person name="Orozco G."/>
            <person name="Parra A."/>
            <person name="Patel S."/>
            <person name="Patil S."/>
            <person name="Perez A."/>
            <person name="Perez Y."/>
            <person name="Pham C."/>
            <person name="Primus E.L."/>
            <person name="Pu L.-L."/>
            <person name="Puazo M."/>
            <person name="Qin X."/>
            <person name="Quiroz J.B."/>
            <person name="Reese J."/>
            <person name="Richards S."/>
            <person name="Rives C.M."/>
            <person name="Robberts R."/>
            <person name="Ruiz S.J."/>
            <person name="Ruiz M.J."/>
            <person name="Santibanez J."/>
            <person name="Schneider B.W."/>
            <person name="Sisson I."/>
            <person name="Smith M."/>
            <person name="Sodergren E."/>
            <person name="Song X.-Z."/>
            <person name="Song B.B."/>
            <person name="Summersgill H."/>
            <person name="Thelus R."/>
            <person name="Thornton R.D."/>
            <person name="Trejos Z.Y."/>
            <person name="Usmani K."/>
            <person name="Vattathil S."/>
            <person name="Villasana D."/>
            <person name="Walker D.L."/>
            <person name="Wang S."/>
            <person name="Wang K."/>
            <person name="White C.S."/>
            <person name="Williams A.C."/>
            <person name="Williamson J."/>
            <person name="Wilson K."/>
            <person name="Woghiren I.O."/>
            <person name="Woodworth J.R."/>
            <person name="Worley K.C."/>
            <person name="Wright R.A."/>
            <person name="Wu W."/>
            <person name="Young L."/>
            <person name="Zhang L."/>
            <person name="Zhang J."/>
            <person name="Zhu Y."/>
            <person name="Muzny D.M."/>
            <person name="Weinstock G."/>
            <person name="Gibbs R.A."/>
        </authorList>
    </citation>
    <scope>NUCLEOTIDE SEQUENCE [LARGE SCALE GENOMIC DNA]</scope>
    <source>
        <strain evidence="13">LSR1</strain>
    </source>
</reference>
<evidence type="ECO:0000313" key="12">
    <source>
        <dbReference type="EnsemblMetazoa" id="XP_016661338.2"/>
    </source>
</evidence>
<keyword evidence="8" id="KW-0576">Peroxisome</keyword>
<evidence type="ECO:0000256" key="5">
    <source>
        <dbReference type="ARBA" id="ARBA00022574"/>
    </source>
</evidence>
<dbReference type="GO" id="GO:0005829">
    <property type="term" value="C:cytosol"/>
    <property type="evidence" value="ECO:0007669"/>
    <property type="project" value="UniProtKB-SubCell"/>
</dbReference>
<dbReference type="InterPro" id="IPR036322">
    <property type="entry name" value="WD40_repeat_dom_sf"/>
</dbReference>
<dbReference type="GO" id="GO:0005782">
    <property type="term" value="C:peroxisomal matrix"/>
    <property type="evidence" value="ECO:0007669"/>
    <property type="project" value="UniProtKB-SubCell"/>
</dbReference>
<dbReference type="InterPro" id="IPR044536">
    <property type="entry name" value="PEX7"/>
</dbReference>
<evidence type="ECO:0000313" key="13">
    <source>
        <dbReference type="Proteomes" id="UP000007819"/>
    </source>
</evidence>
<dbReference type="SMART" id="SM00320">
    <property type="entry name" value="WD40"/>
    <property type="match status" value="6"/>
</dbReference>
<evidence type="ECO:0000256" key="11">
    <source>
        <dbReference type="PROSITE-ProRule" id="PRU00221"/>
    </source>
</evidence>
<dbReference type="InterPro" id="IPR020472">
    <property type="entry name" value="WD40_PAC1"/>
</dbReference>
<keyword evidence="7" id="KW-0653">Protein transport</keyword>
<dbReference type="OrthoDB" id="273771at2759"/>
<keyword evidence="13" id="KW-1185">Reference proteome</keyword>
<evidence type="ECO:0000256" key="4">
    <source>
        <dbReference type="ARBA" id="ARBA00022490"/>
    </source>
</evidence>
<dbReference type="RefSeq" id="XP_016661338.2">
    <property type="nucleotide sequence ID" value="XM_016805849.2"/>
</dbReference>
<dbReference type="GO" id="GO:0005053">
    <property type="term" value="F:peroxisome matrix targeting signal-2 binding"/>
    <property type="evidence" value="ECO:0007669"/>
    <property type="project" value="InterPro"/>
</dbReference>
<evidence type="ECO:0000256" key="8">
    <source>
        <dbReference type="ARBA" id="ARBA00023140"/>
    </source>
</evidence>
<dbReference type="InterPro" id="IPR015943">
    <property type="entry name" value="WD40/YVTN_repeat-like_dom_sf"/>
</dbReference>
<dbReference type="EnsemblMetazoa" id="XM_016805849.2">
    <property type="protein sequence ID" value="XP_016661338.2"/>
    <property type="gene ID" value="LOC100571536"/>
</dbReference>
<dbReference type="Pfam" id="PF00400">
    <property type="entry name" value="WD40"/>
    <property type="match status" value="5"/>
</dbReference>
<accession>A0A8R2D5C1</accession>
<feature type="repeat" description="WD" evidence="11">
    <location>
        <begin position="102"/>
        <end position="136"/>
    </location>
</feature>
<dbReference type="PANTHER" id="PTHR46027:SF1">
    <property type="entry name" value="PEROXISOMAL TARGETING SIGNAL 2 RECEPTOR"/>
    <property type="match status" value="1"/>
</dbReference>
<dbReference type="Gene3D" id="2.130.10.10">
    <property type="entry name" value="YVTN repeat-like/Quinoprotein amine dehydrogenase"/>
    <property type="match status" value="1"/>
</dbReference>
<dbReference type="GO" id="GO:0016558">
    <property type="term" value="P:protein import into peroxisome matrix"/>
    <property type="evidence" value="ECO:0007669"/>
    <property type="project" value="InterPro"/>
</dbReference>
<proteinExistence type="inferred from homology"/>
<keyword evidence="3" id="KW-0813">Transport</keyword>
<sequence length="336" mass="38655">MTTFKTENRHGYSVKFSPNRSNLLAIGTSQYYGFKGGGTLFLVTYDEDRCLITKKYEMHWEDGLFDVVWSRSVYSLLVTGSGDGTVQMWNYKYPSQKPVRTFNEHKKEVCSVDWCQNSVDDFLLSASWDCSVKLWDPNKHCSLTTYKGHDRLVYEAKWSPFLSSCFASVSGDGMLNIWDCSSPLRPSVKINAHQAEILSCSWNQFYPFVLATGGAEGLIRIWDIRKLLTPIFQLEGCQDAVKRVQCSPHHWSTLVSASYDCTTKYIYTKITYFIFLKTNYISIIIMYRIWDYGVSSEPLQSHQNHSDYVYGLDMSSDQDGLMADCGWDAEVRVFRI</sequence>
<evidence type="ECO:0000256" key="2">
    <source>
        <dbReference type="ARBA" id="ARBA00004514"/>
    </source>
</evidence>
<dbReference type="PANTHER" id="PTHR46027">
    <property type="entry name" value="PEROXISOMAL TARGETING SIGNAL 2 RECEPTOR"/>
    <property type="match status" value="1"/>
</dbReference>
<evidence type="ECO:0000256" key="10">
    <source>
        <dbReference type="ARBA" id="ARBA00032565"/>
    </source>
</evidence>
<evidence type="ECO:0000256" key="9">
    <source>
        <dbReference type="ARBA" id="ARBA00024017"/>
    </source>
</evidence>
<evidence type="ECO:0000256" key="1">
    <source>
        <dbReference type="ARBA" id="ARBA00004253"/>
    </source>
</evidence>
<keyword evidence="6" id="KW-0677">Repeat</keyword>
<protein>
    <recommendedName>
        <fullName evidence="10">Peroxin-7</fullName>
    </recommendedName>
</protein>
<organism evidence="12 13">
    <name type="scientific">Acyrthosiphon pisum</name>
    <name type="common">Pea aphid</name>
    <dbReference type="NCBI Taxonomy" id="7029"/>
    <lineage>
        <taxon>Eukaryota</taxon>
        <taxon>Metazoa</taxon>
        <taxon>Ecdysozoa</taxon>
        <taxon>Arthropoda</taxon>
        <taxon>Hexapoda</taxon>
        <taxon>Insecta</taxon>
        <taxon>Pterygota</taxon>
        <taxon>Neoptera</taxon>
        <taxon>Paraneoptera</taxon>
        <taxon>Hemiptera</taxon>
        <taxon>Sternorrhyncha</taxon>
        <taxon>Aphidomorpha</taxon>
        <taxon>Aphidoidea</taxon>
        <taxon>Aphididae</taxon>
        <taxon>Macrosiphini</taxon>
        <taxon>Acyrthosiphon</taxon>
    </lineage>
</organism>
<dbReference type="PROSITE" id="PS50294">
    <property type="entry name" value="WD_REPEATS_REGION"/>
    <property type="match status" value="2"/>
</dbReference>
<dbReference type="CTD" id="5191"/>
<feature type="repeat" description="WD" evidence="11">
    <location>
        <begin position="146"/>
        <end position="179"/>
    </location>
</feature>
<feature type="repeat" description="WD" evidence="11">
    <location>
        <begin position="75"/>
        <end position="90"/>
    </location>
</feature>
<comment type="similarity">
    <text evidence="9">Belongs to the WD repeat peroxin-7 family.</text>
</comment>
<dbReference type="PRINTS" id="PR00320">
    <property type="entry name" value="GPROTEINBRPT"/>
</dbReference>
<evidence type="ECO:0000256" key="6">
    <source>
        <dbReference type="ARBA" id="ARBA00022737"/>
    </source>
</evidence>
<reference evidence="12" key="2">
    <citation type="submission" date="2022-06" db="UniProtKB">
        <authorList>
            <consortium name="EnsemblMetazoa"/>
        </authorList>
    </citation>
    <scope>IDENTIFICATION</scope>
</reference>
<evidence type="ECO:0000256" key="3">
    <source>
        <dbReference type="ARBA" id="ARBA00022448"/>
    </source>
</evidence>
<evidence type="ECO:0000256" key="7">
    <source>
        <dbReference type="ARBA" id="ARBA00022927"/>
    </source>
</evidence>
<dbReference type="PROSITE" id="PS50082">
    <property type="entry name" value="WD_REPEATS_2"/>
    <property type="match status" value="4"/>
</dbReference>
<feature type="repeat" description="WD" evidence="11">
    <location>
        <begin position="190"/>
        <end position="225"/>
    </location>
</feature>
<keyword evidence="4" id="KW-0963">Cytoplasm</keyword>